<dbReference type="AlphaFoldDB" id="A0A9P6GZ32"/>
<feature type="signal peptide" evidence="1">
    <location>
        <begin position="1"/>
        <end position="18"/>
    </location>
</feature>
<feature type="chain" id="PRO_5040167225" evidence="1">
    <location>
        <begin position="19"/>
        <end position="492"/>
    </location>
</feature>
<reference evidence="2 3" key="1">
    <citation type="journal article" date="2020" name="Genome Biol. Evol.">
        <title>Comparative genomics of strictly vertically transmitted, feminizing microsporidia endosymbionts of amphipod crustaceans.</title>
        <authorList>
            <person name="Cormier A."/>
            <person name="Chebbi M.A."/>
            <person name="Giraud I."/>
            <person name="Wattier R."/>
            <person name="Teixeira M."/>
            <person name="Gilbert C."/>
            <person name="Rigaud T."/>
            <person name="Cordaux R."/>
        </authorList>
    </citation>
    <scope>NUCLEOTIDE SEQUENCE [LARGE SCALE GENOMIC DNA]</scope>
    <source>
        <strain evidence="2 3">Ou3-Ou53</strain>
    </source>
</reference>
<name>A0A9P6GZ32_9MICR</name>
<gene>
    <name evidence="2" type="ORF">NGRA_1366</name>
</gene>
<dbReference type="Proteomes" id="UP000740883">
    <property type="component" value="Unassembled WGS sequence"/>
</dbReference>
<keyword evidence="3" id="KW-1185">Reference proteome</keyword>
<organism evidence="2 3">
    <name type="scientific">Nosema granulosis</name>
    <dbReference type="NCBI Taxonomy" id="83296"/>
    <lineage>
        <taxon>Eukaryota</taxon>
        <taxon>Fungi</taxon>
        <taxon>Fungi incertae sedis</taxon>
        <taxon>Microsporidia</taxon>
        <taxon>Nosematidae</taxon>
        <taxon>Nosema</taxon>
    </lineage>
</organism>
<comment type="caution">
    <text evidence="2">The sequence shown here is derived from an EMBL/GenBank/DDBJ whole genome shotgun (WGS) entry which is preliminary data.</text>
</comment>
<accession>A0A9P6GZ32</accession>
<dbReference type="EMBL" id="SBJO01000083">
    <property type="protein sequence ID" value="KAF9763290.1"/>
    <property type="molecule type" value="Genomic_DNA"/>
</dbReference>
<evidence type="ECO:0000256" key="1">
    <source>
        <dbReference type="SAM" id="SignalP"/>
    </source>
</evidence>
<sequence>MNIVLFTTLFFSELFSFAGNPYFYDQKLSKETFSCVSNCYKKLYEPVNRITIDPRAEFHKKSVVFITFDPRYNYFSIGIDEKTNYFKCFFRESHTDPLKDKDIPDFIAWAVSIIKLIIHDETVYIYYSINKSQAFENGYSDETIARFSSTIKSILQEELPSCIDIKYNPEYLETYIGTKNNVKNGCLETECITLNNDKYIFITFLQKYFLEDVKEQLNKTIKNYHDSQIEELAIKYIKPSRLEITAEERRDLFVLSIFKTIKESSINNDITEFQEDILIKILRYLTNKKACHKLFPTFFEEKTKDSIFIDQLLDTLMVFKTEKHEELAEIGLNGIEHLKPTQRAFIYLNAIAGDQNALKPGRFIVDIFKILSTDIDTLAKILLSENRKQYINENNLRTLLLDYAQKHWFEWTYYCTKYIQGEEELDKQGVTELDFKNFRSLMTLCIDFAVENNPKDHIVSNYLLEKAEEYYMQYGDDFIWDQMDSKIPKFLK</sequence>
<evidence type="ECO:0000313" key="3">
    <source>
        <dbReference type="Proteomes" id="UP000740883"/>
    </source>
</evidence>
<proteinExistence type="predicted"/>
<protein>
    <submittedName>
        <fullName evidence="2">Uncharacterized protein</fullName>
    </submittedName>
</protein>
<keyword evidence="1" id="KW-0732">Signal</keyword>
<evidence type="ECO:0000313" key="2">
    <source>
        <dbReference type="EMBL" id="KAF9763290.1"/>
    </source>
</evidence>